<dbReference type="GO" id="GO:0005737">
    <property type="term" value="C:cytoplasm"/>
    <property type="evidence" value="ECO:0007669"/>
    <property type="project" value="TreeGrafter"/>
</dbReference>
<dbReference type="SUPFAM" id="SSF51905">
    <property type="entry name" value="FAD/NAD(P)-binding domain"/>
    <property type="match status" value="1"/>
</dbReference>
<evidence type="ECO:0000313" key="2">
    <source>
        <dbReference type="EMBL" id="CAB4660131.1"/>
    </source>
</evidence>
<dbReference type="InterPro" id="IPR036188">
    <property type="entry name" value="FAD/NAD-bd_sf"/>
</dbReference>
<dbReference type="PANTHER" id="PTHR13847:SF285">
    <property type="entry name" value="FAD DEPENDENT OXIDOREDUCTASE DOMAIN-CONTAINING PROTEIN"/>
    <property type="match status" value="1"/>
</dbReference>
<proteinExistence type="predicted"/>
<accession>A0A6J6LES9</accession>
<gene>
    <name evidence="2" type="ORF">UFOPK2254_00693</name>
</gene>
<sequence>MSLWWSLTDHPKFEGASLDQQWDVVIVGGGFSGLWTAHHLLSHDSHLKIAVIEQSTVGSGASGRNGGWASALYPIDDAKMLKHFSQEIIDSLHHQLRSSIDEIGAFASKEKIDCDFHKGGSLVVARNGGQLQRLKNSLEEGSTFLDAQETQSRIRMNGALGSSFTPDCAAINPATLIVGLAMSLERRGVSIVENTRAEFSKDGKVYVGDKRIKAKAVVRAIEAYHANSREQLPIYSLMVATEPLPDHIFEEIGIHNRETFAEGAHLVTYAQRTAENRLAIGGRGAPYIWGSRRRDSNELVKDIHEQLRIMSRTWFPALREFEFTHAWGGAVAVTRDWAAYVRFDGSYGELGGYAGDGVTLSYLAAAAMADLVTQKETIRTALPFAQWRSPLWEREPLRWLGVNAAIKLSGASDVEERITQRPSVLMKLLAPITGQ</sequence>
<dbReference type="Gene3D" id="3.30.9.10">
    <property type="entry name" value="D-Amino Acid Oxidase, subunit A, domain 2"/>
    <property type="match status" value="1"/>
</dbReference>
<organism evidence="2">
    <name type="scientific">freshwater metagenome</name>
    <dbReference type="NCBI Taxonomy" id="449393"/>
    <lineage>
        <taxon>unclassified sequences</taxon>
        <taxon>metagenomes</taxon>
        <taxon>ecological metagenomes</taxon>
    </lineage>
</organism>
<dbReference type="Pfam" id="PF01266">
    <property type="entry name" value="DAO"/>
    <property type="match status" value="1"/>
</dbReference>
<evidence type="ECO:0000259" key="1">
    <source>
        <dbReference type="Pfam" id="PF01266"/>
    </source>
</evidence>
<dbReference type="InterPro" id="IPR006076">
    <property type="entry name" value="FAD-dep_OxRdtase"/>
</dbReference>
<name>A0A6J6LES9_9ZZZZ</name>
<dbReference type="PANTHER" id="PTHR13847">
    <property type="entry name" value="SARCOSINE DEHYDROGENASE-RELATED"/>
    <property type="match status" value="1"/>
</dbReference>
<dbReference type="EMBL" id="CAEZWO010000056">
    <property type="protein sequence ID" value="CAB4660131.1"/>
    <property type="molecule type" value="Genomic_DNA"/>
</dbReference>
<feature type="domain" description="FAD dependent oxidoreductase" evidence="1">
    <location>
        <begin position="23"/>
        <end position="371"/>
    </location>
</feature>
<dbReference type="Gene3D" id="3.50.50.60">
    <property type="entry name" value="FAD/NAD(P)-binding domain"/>
    <property type="match status" value="1"/>
</dbReference>
<protein>
    <submittedName>
        <fullName evidence="2">Unannotated protein</fullName>
    </submittedName>
</protein>
<dbReference type="AlphaFoldDB" id="A0A6J6LES9"/>
<reference evidence="2" key="1">
    <citation type="submission" date="2020-05" db="EMBL/GenBank/DDBJ databases">
        <authorList>
            <person name="Chiriac C."/>
            <person name="Salcher M."/>
            <person name="Ghai R."/>
            <person name="Kavagutti S V."/>
        </authorList>
    </citation>
    <scope>NUCLEOTIDE SEQUENCE</scope>
</reference>